<evidence type="ECO:0000313" key="5">
    <source>
        <dbReference type="Proteomes" id="UP001596989"/>
    </source>
</evidence>
<sequence length="1107" mass="116339">MPTNGDVIVEAVITDDKSGVVEMKWAQGQRDAAYFTGTGGAGTAEGEVIPGSPGSITVTENGWISVYARDLAGNATVEQLQISNIDREAPVITLQGEAVVKVTIGTAYTEPGYAAQDNIDGDVTVDVVVTGTVDSSRLGEYMLIYDVTDSAGNAAVQVTRTVRVVDEVSPTITLSASPTVLTNGDVTVEAVMADNESGIVEMKWAQGERDAVYFASEGTVIASSPGSITVTENGWISVYARDLAGNMTVEKLQISNIDREAPVITLQGEAVVKLMIGTAYTEPGYAAQDNMDGDVTVDVVVTGTVDSSRLGEYMLIYDVTDSAGNAAVQVTRTVRVVDEVSPTITLSASPTVLTNGNVTVEAVMADNESGVVEMKWSQGQRDAAYFTGTGGAGTAEGEVIPGSPGSITVTENGWISVYARDLTGNATVEQLQISNIDREAPVITLQGEAVVKVMIGTAYTEPGYAAQDNMDGDVTADVVVTGTVDSSQLGEYMLIYEVTDSAGNAAVQVTRTVRVVDEVSPTITLSASPTVLTNGDVTVEAVMADNESGIVEMKWAQGERDTVYFASEGTVIASSPGSITVTENGWISVYARDLAGNMTVEQLQISNIDREAPVITLQGEAVVKVTIGKSYTEPGFTARDDRDGDISGNVVITGTVDSSRLGEYMLIYNVTDRAGNAAVQVTRTVRVVDEVSPTITLSASPTVLTNDDVTVEAVITDHESGVVEMKWAQGLRDVAYFTGAGGAGTAEGEVIPGSPGSITVTENGWISVYARDLAGNATVEQLQISNIDREAPVITLQGEAVVKVTIGKSYTEPGFTAQDDRDGDISGNVVITGTVDSSRLGEYMLIYDVTDSAGNAAVQVTRTIRVVAGPPIYIEDGGNMGSPDSEEPGASESTPLEPATPGQQPGTDEENEGQGLEAEGNYPDVEFMDTHDHWAHASIAQAVKEGIVSGYPDGTFKPNTPITRAEFTIMLIRALKLEGEGSAGRFTDESSIGQWAQSAIAIAVERDIISGLPDGSFRPNEPISRVQMAVMLAKVLGTAGNSHAVSIVFADGEAIPAWAADAVRTVADHEVMNGRSDNEFAPNEHATRAEAITVILRMLHALQLIET</sequence>
<dbReference type="InterPro" id="IPR013783">
    <property type="entry name" value="Ig-like_fold"/>
</dbReference>
<dbReference type="EMBL" id="JBHTJZ010000007">
    <property type="protein sequence ID" value="MFD0959100.1"/>
    <property type="molecule type" value="Genomic_DNA"/>
</dbReference>
<dbReference type="InterPro" id="IPR051846">
    <property type="entry name" value="SH2_domain_adapters"/>
</dbReference>
<evidence type="ECO:0000313" key="4">
    <source>
        <dbReference type="EMBL" id="MFD0959100.1"/>
    </source>
</evidence>
<dbReference type="RefSeq" id="WP_377563155.1">
    <property type="nucleotide sequence ID" value="NZ_JBHTJZ010000007.1"/>
</dbReference>
<dbReference type="Proteomes" id="UP001596989">
    <property type="component" value="Unassembled WGS sequence"/>
</dbReference>
<dbReference type="PANTHER" id="PTHR15127:SF32">
    <property type="entry name" value="HEAVYWEIGHT, ISOFORM A"/>
    <property type="match status" value="1"/>
</dbReference>
<dbReference type="Pfam" id="PF16403">
    <property type="entry name" value="Bact_surface_Ig-like"/>
    <property type="match status" value="5"/>
</dbReference>
<evidence type="ECO:0000256" key="1">
    <source>
        <dbReference type="ARBA" id="ARBA00022999"/>
    </source>
</evidence>
<reference evidence="5" key="1">
    <citation type="journal article" date="2019" name="Int. J. Syst. Evol. Microbiol.">
        <title>The Global Catalogue of Microorganisms (GCM) 10K type strain sequencing project: providing services to taxonomists for standard genome sequencing and annotation.</title>
        <authorList>
            <consortium name="The Broad Institute Genomics Platform"/>
            <consortium name="The Broad Institute Genome Sequencing Center for Infectious Disease"/>
            <person name="Wu L."/>
            <person name="Ma J."/>
        </authorList>
    </citation>
    <scope>NUCLEOTIDE SEQUENCE [LARGE SCALE GENOMIC DNA]</scope>
    <source>
        <strain evidence="5">CCUG 59129</strain>
    </source>
</reference>
<feature type="domain" description="SLH" evidence="3">
    <location>
        <begin position="1049"/>
        <end position="1107"/>
    </location>
</feature>
<feature type="domain" description="SLH" evidence="3">
    <location>
        <begin position="986"/>
        <end position="1046"/>
    </location>
</feature>
<feature type="region of interest" description="Disordered" evidence="2">
    <location>
        <begin position="871"/>
        <end position="920"/>
    </location>
</feature>
<keyword evidence="5" id="KW-1185">Reference proteome</keyword>
<feature type="domain" description="SLH" evidence="3">
    <location>
        <begin position="922"/>
        <end position="985"/>
    </location>
</feature>
<protein>
    <submittedName>
        <fullName evidence="4">Immunoglobulin-like domain-containing protein</fullName>
    </submittedName>
</protein>
<organism evidence="4 5">
    <name type="scientific">Paenibacillus chungangensis</name>
    <dbReference type="NCBI Taxonomy" id="696535"/>
    <lineage>
        <taxon>Bacteria</taxon>
        <taxon>Bacillati</taxon>
        <taxon>Bacillota</taxon>
        <taxon>Bacilli</taxon>
        <taxon>Bacillales</taxon>
        <taxon>Paenibacillaceae</taxon>
        <taxon>Paenibacillus</taxon>
    </lineage>
</organism>
<gene>
    <name evidence="4" type="ORF">ACFQ2I_06835</name>
</gene>
<dbReference type="Gene3D" id="2.60.40.10">
    <property type="entry name" value="Immunoglobulins"/>
    <property type="match status" value="5"/>
</dbReference>
<evidence type="ECO:0000256" key="2">
    <source>
        <dbReference type="SAM" id="MobiDB-lite"/>
    </source>
</evidence>
<dbReference type="Pfam" id="PF00395">
    <property type="entry name" value="SLH"/>
    <property type="match status" value="3"/>
</dbReference>
<dbReference type="PROSITE" id="PS51272">
    <property type="entry name" value="SLH"/>
    <property type="match status" value="3"/>
</dbReference>
<name>A0ABW3HNK5_9BACL</name>
<dbReference type="InterPro" id="IPR032179">
    <property type="entry name" value="Cry22Aa_Ig-like"/>
</dbReference>
<accession>A0ABW3HNK5</accession>
<dbReference type="PANTHER" id="PTHR15127">
    <property type="entry name" value="HEAVYWEIGHT, ISOFORM A"/>
    <property type="match status" value="1"/>
</dbReference>
<proteinExistence type="predicted"/>
<evidence type="ECO:0000259" key="3">
    <source>
        <dbReference type="PROSITE" id="PS51272"/>
    </source>
</evidence>
<keyword evidence="1" id="KW-0727">SH2 domain</keyword>
<dbReference type="InterPro" id="IPR001119">
    <property type="entry name" value="SLH_dom"/>
</dbReference>
<comment type="caution">
    <text evidence="4">The sequence shown here is derived from an EMBL/GenBank/DDBJ whole genome shotgun (WGS) entry which is preliminary data.</text>
</comment>